<evidence type="ECO:0000313" key="4">
    <source>
        <dbReference type="RefSeq" id="XP_022998622.1"/>
    </source>
</evidence>
<sequence>MSSILSSQGLVIATAMVVSSTALFLAFSKHHKITPTSSKSLLRSCLSSDDKKREKNQNKNKKKGKKVRFAEDVKEPRGNGEEYRKEHDEKVAMAERRRRTTTTRSCKNQTPANQLALYNGILKQRSQRIQCSF</sequence>
<keyword evidence="3" id="KW-1185">Reference proteome</keyword>
<dbReference type="Proteomes" id="UP000504608">
    <property type="component" value="Unplaced"/>
</dbReference>
<keyword evidence="2" id="KW-1133">Transmembrane helix</keyword>
<dbReference type="GeneID" id="111493207"/>
<feature type="compositionally biased region" description="Low complexity" evidence="1">
    <location>
        <begin position="37"/>
        <end position="47"/>
    </location>
</feature>
<evidence type="ECO:0000256" key="2">
    <source>
        <dbReference type="SAM" id="Phobius"/>
    </source>
</evidence>
<feature type="compositionally biased region" description="Basic residues" evidence="1">
    <location>
        <begin position="58"/>
        <end position="67"/>
    </location>
</feature>
<dbReference type="AlphaFoldDB" id="A0A6J1K8H4"/>
<feature type="region of interest" description="Disordered" evidence="1">
    <location>
        <begin position="33"/>
        <end position="108"/>
    </location>
</feature>
<proteinExistence type="predicted"/>
<dbReference type="RefSeq" id="XP_022998622.1">
    <property type="nucleotide sequence ID" value="XM_023142854.1"/>
</dbReference>
<accession>A0A6J1K8H4</accession>
<dbReference type="OrthoDB" id="695890at2759"/>
<feature type="transmembrane region" description="Helical" evidence="2">
    <location>
        <begin position="6"/>
        <end position="27"/>
    </location>
</feature>
<keyword evidence="2" id="KW-0812">Transmembrane</keyword>
<dbReference type="PANTHER" id="PTHR33564:SF15">
    <property type="entry name" value="PROTEIN, PUTATIVE-RELATED"/>
    <property type="match status" value="1"/>
</dbReference>
<evidence type="ECO:0000256" key="1">
    <source>
        <dbReference type="SAM" id="MobiDB-lite"/>
    </source>
</evidence>
<protein>
    <submittedName>
        <fullName evidence="4">Uncharacterized protein LOC111493207</fullName>
    </submittedName>
</protein>
<reference evidence="4" key="1">
    <citation type="submission" date="2025-08" db="UniProtKB">
        <authorList>
            <consortium name="RefSeq"/>
        </authorList>
    </citation>
    <scope>IDENTIFICATION</scope>
    <source>
        <tissue evidence="4">Young leaves</tissue>
    </source>
</reference>
<name>A0A6J1K8H4_CUCMA</name>
<dbReference type="PANTHER" id="PTHR33564">
    <property type="entry name" value="TRANSMEMBRANE PROTEIN"/>
    <property type="match status" value="1"/>
</dbReference>
<evidence type="ECO:0000313" key="3">
    <source>
        <dbReference type="Proteomes" id="UP000504608"/>
    </source>
</evidence>
<feature type="compositionally biased region" description="Basic and acidic residues" evidence="1">
    <location>
        <begin position="68"/>
        <end position="95"/>
    </location>
</feature>
<keyword evidence="2" id="KW-0472">Membrane</keyword>
<dbReference type="KEGG" id="cmax:111493207"/>
<feature type="compositionally biased region" description="Basic and acidic residues" evidence="1">
    <location>
        <begin position="48"/>
        <end position="57"/>
    </location>
</feature>
<gene>
    <name evidence="4" type="primary">LOC111493207</name>
</gene>
<organism evidence="3 4">
    <name type="scientific">Cucurbita maxima</name>
    <name type="common">Pumpkin</name>
    <name type="synonym">Winter squash</name>
    <dbReference type="NCBI Taxonomy" id="3661"/>
    <lineage>
        <taxon>Eukaryota</taxon>
        <taxon>Viridiplantae</taxon>
        <taxon>Streptophyta</taxon>
        <taxon>Embryophyta</taxon>
        <taxon>Tracheophyta</taxon>
        <taxon>Spermatophyta</taxon>
        <taxon>Magnoliopsida</taxon>
        <taxon>eudicotyledons</taxon>
        <taxon>Gunneridae</taxon>
        <taxon>Pentapetalae</taxon>
        <taxon>rosids</taxon>
        <taxon>fabids</taxon>
        <taxon>Cucurbitales</taxon>
        <taxon>Cucurbitaceae</taxon>
        <taxon>Cucurbiteae</taxon>
        <taxon>Cucurbita</taxon>
    </lineage>
</organism>